<organism evidence="1 2">
    <name type="scientific">Fusarium torreyae</name>
    <dbReference type="NCBI Taxonomy" id="1237075"/>
    <lineage>
        <taxon>Eukaryota</taxon>
        <taxon>Fungi</taxon>
        <taxon>Dikarya</taxon>
        <taxon>Ascomycota</taxon>
        <taxon>Pezizomycotina</taxon>
        <taxon>Sordariomycetes</taxon>
        <taxon>Hypocreomycetidae</taxon>
        <taxon>Hypocreales</taxon>
        <taxon>Nectriaceae</taxon>
        <taxon>Fusarium</taxon>
    </lineage>
</organism>
<dbReference type="AlphaFoldDB" id="A0A9W8VF45"/>
<dbReference type="Proteomes" id="UP001152049">
    <property type="component" value="Unassembled WGS sequence"/>
</dbReference>
<comment type="caution">
    <text evidence="1">The sequence shown here is derived from an EMBL/GenBank/DDBJ whole genome shotgun (WGS) entry which is preliminary data.</text>
</comment>
<name>A0A9W8VF45_9HYPO</name>
<keyword evidence="2" id="KW-1185">Reference proteome</keyword>
<sequence>MDIKSLIASWTEDDLKSETKIFIAVNDQYRSFPLPLQKVKERFEGPEPEDWIVCPFLPCPWSLDWPGQINEARNNEAELARLVAEDPLFKHRLVLSSTRGVTPLEFSKYERNIDVLEGRVTVLCSSTEIDEREAKTLARGYHWPSDEDLKPIIVAIGVGDKFWIPPCRIYTLVCRERSLVCLSSIVPPQKKGH</sequence>
<evidence type="ECO:0000313" key="1">
    <source>
        <dbReference type="EMBL" id="KAJ4256770.1"/>
    </source>
</evidence>
<dbReference type="OrthoDB" id="10467264at2759"/>
<accession>A0A9W8VF45</accession>
<reference evidence="1" key="1">
    <citation type="submission" date="2022-09" db="EMBL/GenBank/DDBJ databases">
        <title>Fusarium specimens isolated from Avocado Roots.</title>
        <authorList>
            <person name="Stajich J."/>
            <person name="Roper C."/>
            <person name="Heimlech-Rivalta G."/>
        </authorList>
    </citation>
    <scope>NUCLEOTIDE SEQUENCE</scope>
    <source>
        <strain evidence="1">CF00136</strain>
    </source>
</reference>
<proteinExistence type="predicted"/>
<dbReference type="EMBL" id="JAOQAZ010000018">
    <property type="protein sequence ID" value="KAJ4256770.1"/>
    <property type="molecule type" value="Genomic_DNA"/>
</dbReference>
<gene>
    <name evidence="1" type="ORF">NW762_008866</name>
</gene>
<evidence type="ECO:0000313" key="2">
    <source>
        <dbReference type="Proteomes" id="UP001152049"/>
    </source>
</evidence>
<protein>
    <submittedName>
        <fullName evidence="1">Uncharacterized protein</fullName>
    </submittedName>
</protein>